<feature type="active site" description="Charge relay system" evidence="5">
    <location>
        <position position="380"/>
    </location>
</feature>
<evidence type="ECO:0000259" key="7">
    <source>
        <dbReference type="Pfam" id="PF00082"/>
    </source>
</evidence>
<dbReference type="InterPro" id="IPR000209">
    <property type="entry name" value="Peptidase_S8/S53_dom"/>
</dbReference>
<feature type="active site" description="Charge relay system" evidence="5">
    <location>
        <position position="196"/>
    </location>
</feature>
<gene>
    <name evidence="8" type="ORF">EQG79_19705</name>
</gene>
<dbReference type="RefSeq" id="WP_129603379.1">
    <property type="nucleotide sequence ID" value="NZ_SBLB01000005.1"/>
</dbReference>
<evidence type="ECO:0000313" key="8">
    <source>
        <dbReference type="EMBL" id="RYC68574.1"/>
    </source>
</evidence>
<dbReference type="Gene3D" id="3.40.50.200">
    <property type="entry name" value="Peptidase S8/S53 domain"/>
    <property type="match status" value="1"/>
</dbReference>
<evidence type="ECO:0000256" key="1">
    <source>
        <dbReference type="ARBA" id="ARBA00011073"/>
    </source>
</evidence>
<feature type="active site" description="Charge relay system" evidence="5">
    <location>
        <position position="150"/>
    </location>
</feature>
<comment type="caution">
    <text evidence="8">The sequence shown here is derived from an EMBL/GenBank/DDBJ whole genome shotgun (WGS) entry which is preliminary data.</text>
</comment>
<dbReference type="InterPro" id="IPR015500">
    <property type="entry name" value="Peptidase_S8_subtilisin-rel"/>
</dbReference>
<dbReference type="PRINTS" id="PR00723">
    <property type="entry name" value="SUBTILISIN"/>
</dbReference>
<evidence type="ECO:0000313" key="9">
    <source>
        <dbReference type="Proteomes" id="UP000290407"/>
    </source>
</evidence>
<dbReference type="CDD" id="cd00306">
    <property type="entry name" value="Peptidases_S8_S53"/>
    <property type="match status" value="1"/>
</dbReference>
<keyword evidence="9" id="KW-1185">Reference proteome</keyword>
<dbReference type="Pfam" id="PF00082">
    <property type="entry name" value="Peptidase_S8"/>
    <property type="match status" value="1"/>
</dbReference>
<dbReference type="InterPro" id="IPR050131">
    <property type="entry name" value="Peptidase_S8_subtilisin-like"/>
</dbReference>
<evidence type="ECO:0000256" key="6">
    <source>
        <dbReference type="SAM" id="MobiDB-lite"/>
    </source>
</evidence>
<dbReference type="GO" id="GO:0004252">
    <property type="term" value="F:serine-type endopeptidase activity"/>
    <property type="evidence" value="ECO:0007669"/>
    <property type="project" value="UniProtKB-UniRule"/>
</dbReference>
<dbReference type="SUPFAM" id="SSF52743">
    <property type="entry name" value="Subtilisin-like"/>
    <property type="match status" value="1"/>
</dbReference>
<dbReference type="PROSITE" id="PS51892">
    <property type="entry name" value="SUBTILASE"/>
    <property type="match status" value="1"/>
</dbReference>
<feature type="region of interest" description="Disordered" evidence="6">
    <location>
        <begin position="177"/>
        <end position="199"/>
    </location>
</feature>
<dbReference type="PROSITE" id="PS00138">
    <property type="entry name" value="SUBTILASE_SER"/>
    <property type="match status" value="1"/>
</dbReference>
<dbReference type="InterPro" id="IPR036852">
    <property type="entry name" value="Peptidase_S8/S53_dom_sf"/>
</dbReference>
<keyword evidence="2 5" id="KW-0645">Protease</keyword>
<dbReference type="Proteomes" id="UP000290407">
    <property type="component" value="Unassembled WGS sequence"/>
</dbReference>
<feature type="domain" description="Peptidase S8/S53" evidence="7">
    <location>
        <begin position="143"/>
        <end position="440"/>
    </location>
</feature>
<evidence type="ECO:0000256" key="2">
    <source>
        <dbReference type="ARBA" id="ARBA00022670"/>
    </source>
</evidence>
<keyword evidence="3 5" id="KW-0378">Hydrolase</keyword>
<reference evidence="8 9" key="1">
    <citation type="submission" date="2019-01" db="EMBL/GenBank/DDBJ databases">
        <title>Spirosoma flava sp. nov., a propanil-degrading bacterium isolated from herbicide-contaminated soil.</title>
        <authorList>
            <person name="Zhang L."/>
            <person name="Jiang J.-D."/>
        </authorList>
    </citation>
    <scope>NUCLEOTIDE SEQUENCE [LARGE SCALE GENOMIC DNA]</scope>
    <source>
        <strain evidence="8 9">TY50</strain>
    </source>
</reference>
<proteinExistence type="inferred from homology"/>
<feature type="compositionally biased region" description="Polar residues" evidence="6">
    <location>
        <begin position="189"/>
        <end position="199"/>
    </location>
</feature>
<keyword evidence="4 5" id="KW-0720">Serine protease</keyword>
<evidence type="ECO:0000256" key="5">
    <source>
        <dbReference type="PROSITE-ProRule" id="PRU01240"/>
    </source>
</evidence>
<accession>A0A4Q2UHD1</accession>
<sequence length="553" mass="60962">MNTHTPFARSTMKIYQDGLIIDGDAATLLTEAATERFTPAEPAPATSPWDRAHLARQRSSVAFAEPDYINHYPFRNPAYDDRLLQLESFGDTGDVCSRNNDYDPHWTYPTRDGRAEKRIWHLGSDFSQLKAARDQINAQPGQVVRIAHLDTGYDPTHHTFPDTIIRHDLERNFIEGEAPDSAVDPRSGGATNQPGHGTGTLSILAGKRIRLDEAGFDDSLGLAERIEIVPIRIARSVVLFRSRAFVQAMEYVIRLHDDPATRCHVVTMSMGGLASNAWADVVNEAYERGIFIVSAAGNNFGRATPRTLVYPARFGRVTAACGVTFDGSPYYQPDAPVSLMQGNFGPRRLMDRSIAAFTPNVPWAKIGCDHVVSLAGAGTSAATPQVAAAAALYRLKYFDELAALPGWQQVEATRHALFTSARKAIAPGFDNDIRLYFGNGVLKAADALAIPPTASLLHKTPADVVAWPILSILAGFVTLETMPRPENEEEQMMFETEVQQLIQLSPRLQELLDNEEKQPDDLSPADQRLFLDTLLAMPEASLRLKVFIQSVIR</sequence>
<protein>
    <recommendedName>
        <fullName evidence="7">Peptidase S8/S53 domain-containing protein</fullName>
    </recommendedName>
</protein>
<dbReference type="PANTHER" id="PTHR43806:SF11">
    <property type="entry name" value="CEREVISIN-RELATED"/>
    <property type="match status" value="1"/>
</dbReference>
<comment type="similarity">
    <text evidence="1 5">Belongs to the peptidase S8 family.</text>
</comment>
<organism evidence="8 9">
    <name type="scientific">Spirosoma sordidisoli</name>
    <dbReference type="NCBI Taxonomy" id="2502893"/>
    <lineage>
        <taxon>Bacteria</taxon>
        <taxon>Pseudomonadati</taxon>
        <taxon>Bacteroidota</taxon>
        <taxon>Cytophagia</taxon>
        <taxon>Cytophagales</taxon>
        <taxon>Cytophagaceae</taxon>
        <taxon>Spirosoma</taxon>
    </lineage>
</organism>
<dbReference type="GO" id="GO:0006508">
    <property type="term" value="P:proteolysis"/>
    <property type="evidence" value="ECO:0007669"/>
    <property type="project" value="UniProtKB-KW"/>
</dbReference>
<evidence type="ECO:0000256" key="3">
    <source>
        <dbReference type="ARBA" id="ARBA00022801"/>
    </source>
</evidence>
<dbReference type="AlphaFoldDB" id="A0A4Q2UHD1"/>
<evidence type="ECO:0000256" key="4">
    <source>
        <dbReference type="ARBA" id="ARBA00022825"/>
    </source>
</evidence>
<dbReference type="InterPro" id="IPR023828">
    <property type="entry name" value="Peptidase_S8_Ser-AS"/>
</dbReference>
<dbReference type="EMBL" id="SBLB01000005">
    <property type="protein sequence ID" value="RYC68574.1"/>
    <property type="molecule type" value="Genomic_DNA"/>
</dbReference>
<name>A0A4Q2UHD1_9BACT</name>
<dbReference type="PANTHER" id="PTHR43806">
    <property type="entry name" value="PEPTIDASE S8"/>
    <property type="match status" value="1"/>
</dbReference>